<reference evidence="1 2" key="1">
    <citation type="submission" date="2016-09" db="EMBL/GenBank/DDBJ databases">
        <title>Extensive genetic diversity and differential bi-allelic expression allows diatom success in the polar Southern Ocean.</title>
        <authorList>
            <consortium name="DOE Joint Genome Institute"/>
            <person name="Mock T."/>
            <person name="Otillar R.P."/>
            <person name="Strauss J."/>
            <person name="Dupont C."/>
            <person name="Frickenhaus S."/>
            <person name="Maumus F."/>
            <person name="Mcmullan M."/>
            <person name="Sanges R."/>
            <person name="Schmutz J."/>
            <person name="Toseland A."/>
            <person name="Valas R."/>
            <person name="Veluchamy A."/>
            <person name="Ward B.J."/>
            <person name="Allen A."/>
            <person name="Barry K."/>
            <person name="Falciatore A."/>
            <person name="Ferrante M."/>
            <person name="Fortunato A.E."/>
            <person name="Gloeckner G."/>
            <person name="Gruber A."/>
            <person name="Hipkin R."/>
            <person name="Janech M."/>
            <person name="Kroth P."/>
            <person name="Leese F."/>
            <person name="Lindquist E."/>
            <person name="Lyon B.R."/>
            <person name="Martin J."/>
            <person name="Mayer C."/>
            <person name="Parker M."/>
            <person name="Quesneville H."/>
            <person name="Raymond J."/>
            <person name="Uhlig C."/>
            <person name="Valentin K.U."/>
            <person name="Worden A.Z."/>
            <person name="Armbrust E.V."/>
            <person name="Bowler C."/>
            <person name="Green B."/>
            <person name="Moulton V."/>
            <person name="Van Oosterhout C."/>
            <person name="Grigoriev I."/>
        </authorList>
    </citation>
    <scope>NUCLEOTIDE SEQUENCE [LARGE SCALE GENOMIC DNA]</scope>
    <source>
        <strain evidence="1 2">CCMP1102</strain>
    </source>
</reference>
<dbReference type="Proteomes" id="UP000095751">
    <property type="component" value="Unassembled WGS sequence"/>
</dbReference>
<dbReference type="EMBL" id="KV784359">
    <property type="protein sequence ID" value="OEU15288.1"/>
    <property type="molecule type" value="Genomic_DNA"/>
</dbReference>
<feature type="non-terminal residue" evidence="1">
    <location>
        <position position="1"/>
    </location>
</feature>
<evidence type="ECO:0000313" key="2">
    <source>
        <dbReference type="Proteomes" id="UP000095751"/>
    </source>
</evidence>
<dbReference type="AlphaFoldDB" id="A0A1E7FAV0"/>
<evidence type="ECO:0000313" key="1">
    <source>
        <dbReference type="EMBL" id="OEU15288.1"/>
    </source>
</evidence>
<feature type="non-terminal residue" evidence="1">
    <location>
        <position position="334"/>
    </location>
</feature>
<dbReference type="OrthoDB" id="38238at2759"/>
<name>A0A1E7FAV0_9STRA</name>
<sequence>NDRTYYASTRFDWSSMIGSITRTTTNPLTGEKETHSLYGTKQWRLPHDPYWPESGVALASEFGVGDDGSLCNFLCGWDQTNEVTNGVLGYQEAKNGDSFLKIGVGELIKGSCITCDSAEDYKFNSPYKFAKTPEWTLTDKGDGKSVVLSHKAVLGNSGYKLDKCITLNDDQLLIKTSLTNIGKASFSTAWYSHHLFTCDTHPVDLGYSVDFDLSAANSEYNEPNTWTWASPILNYAKIKNEDDKVRIEMERGVESNVRIKAEFVKDDKAKGEFTIRACNTAIRETIPEVGDKNSGISMYAYNLYIESGTFSPEPLILLHLLPGKTTSWTQQLDF</sequence>
<organism evidence="1 2">
    <name type="scientific">Fragilariopsis cylindrus CCMP1102</name>
    <dbReference type="NCBI Taxonomy" id="635003"/>
    <lineage>
        <taxon>Eukaryota</taxon>
        <taxon>Sar</taxon>
        <taxon>Stramenopiles</taxon>
        <taxon>Ochrophyta</taxon>
        <taxon>Bacillariophyta</taxon>
        <taxon>Bacillariophyceae</taxon>
        <taxon>Bacillariophycidae</taxon>
        <taxon>Bacillariales</taxon>
        <taxon>Bacillariaceae</taxon>
        <taxon>Fragilariopsis</taxon>
    </lineage>
</organism>
<proteinExistence type="predicted"/>
<dbReference type="KEGG" id="fcy:FRACYDRAFT_158055"/>
<accession>A0A1E7FAV0</accession>
<protein>
    <submittedName>
        <fullName evidence="1">Uncharacterized protein</fullName>
    </submittedName>
</protein>
<gene>
    <name evidence="1" type="ORF">FRACYDRAFT_158055</name>
</gene>
<dbReference type="InParanoid" id="A0A1E7FAV0"/>
<keyword evidence="2" id="KW-1185">Reference proteome</keyword>